<gene>
    <name evidence="1" type="ORF">P255_02668</name>
</gene>
<reference evidence="1 2" key="1">
    <citation type="submission" date="2013-10" db="EMBL/GenBank/DDBJ databases">
        <title>The Genome Sequence of Acinetobacter brisouii CIP 110357.</title>
        <authorList>
            <consortium name="The Broad Institute Genomics Platform"/>
            <consortium name="The Broad Institute Genome Sequencing Center for Infectious Disease"/>
            <person name="Cerqueira G."/>
            <person name="Feldgarden M."/>
            <person name="Courvalin P."/>
            <person name="Grillot-Courvalin C."/>
            <person name="Clermont D."/>
            <person name="Rocha E."/>
            <person name="Yoon E.-J."/>
            <person name="Nemec A."/>
            <person name="Young S.K."/>
            <person name="Zeng Q."/>
            <person name="Gargeya S."/>
            <person name="Fitzgerald M."/>
            <person name="Abouelleil A."/>
            <person name="Alvarado L."/>
            <person name="Berlin A.M."/>
            <person name="Chapman S.B."/>
            <person name="Gainer-Dewar J."/>
            <person name="Goldberg J."/>
            <person name="Gnerre S."/>
            <person name="Griggs A."/>
            <person name="Gujja S."/>
            <person name="Hansen M."/>
            <person name="Howarth C."/>
            <person name="Imamovic A."/>
            <person name="Ireland A."/>
            <person name="Larimer J."/>
            <person name="McCowan C."/>
            <person name="Murphy C."/>
            <person name="Pearson M."/>
            <person name="Poon T.W."/>
            <person name="Priest M."/>
            <person name="Roberts A."/>
            <person name="Saif S."/>
            <person name="Shea T."/>
            <person name="Sykes S."/>
            <person name="Wortman J."/>
            <person name="Nusbaum C."/>
            <person name="Birren B."/>
        </authorList>
    </citation>
    <scope>NUCLEOTIDE SEQUENCE [LARGE SCALE GENOMIC DNA]</scope>
    <source>
        <strain evidence="1 2">CIP 110357</strain>
    </source>
</reference>
<sequence length="141" mass="16691">MGFINAEITEQDRLDYGTDDYAIPYFKSAENWTIDREKKMFLFRYWKGHELGVDTHISIWVFGINGGLLKFTKEILEYKKIEDGHYYSKQKLTDLQIIKEVNVDRQQLLQYIVEAMEVCKERGLFSSMKSYDLVVELSEVL</sequence>
<protein>
    <submittedName>
        <fullName evidence="1">Uncharacterized protein</fullName>
    </submittedName>
</protein>
<dbReference type="AlphaFoldDB" id="V2UNE7"/>
<dbReference type="Proteomes" id="UP000018418">
    <property type="component" value="Unassembled WGS sequence"/>
</dbReference>
<dbReference type="EMBL" id="AYEU01000009">
    <property type="protein sequence ID" value="ESK50170.1"/>
    <property type="molecule type" value="Genomic_DNA"/>
</dbReference>
<dbReference type="RefSeq" id="WP_004898151.1">
    <property type="nucleotide sequence ID" value="NZ_BBTI01000013.1"/>
</dbReference>
<accession>V2UNE7</accession>
<evidence type="ECO:0000313" key="1">
    <source>
        <dbReference type="EMBL" id="ESK50170.1"/>
    </source>
</evidence>
<dbReference type="HOGENOM" id="CLU_1821212_0_0_6"/>
<organism evidence="1 2">
    <name type="scientific">Acinetobacter brisouii CIP 110357</name>
    <dbReference type="NCBI Taxonomy" id="1341683"/>
    <lineage>
        <taxon>Bacteria</taxon>
        <taxon>Pseudomonadati</taxon>
        <taxon>Pseudomonadota</taxon>
        <taxon>Gammaproteobacteria</taxon>
        <taxon>Moraxellales</taxon>
        <taxon>Moraxellaceae</taxon>
        <taxon>Acinetobacter</taxon>
    </lineage>
</organism>
<dbReference type="OrthoDB" id="7064567at2"/>
<name>V2UNE7_9GAMM</name>
<keyword evidence="2" id="KW-1185">Reference proteome</keyword>
<evidence type="ECO:0000313" key="2">
    <source>
        <dbReference type="Proteomes" id="UP000018418"/>
    </source>
</evidence>
<proteinExistence type="predicted"/>
<dbReference type="PATRIC" id="fig|1341683.3.peg.2634"/>
<comment type="caution">
    <text evidence="1">The sequence shown here is derived from an EMBL/GenBank/DDBJ whole genome shotgun (WGS) entry which is preliminary data.</text>
</comment>